<dbReference type="InterPro" id="IPR000524">
    <property type="entry name" value="Tscrpt_reg_HTH_GntR"/>
</dbReference>
<dbReference type="Proteomes" id="UP000679779">
    <property type="component" value="Unassembled WGS sequence"/>
</dbReference>
<dbReference type="Gene3D" id="3.40.640.10">
    <property type="entry name" value="Type I PLP-dependent aspartate aminotransferase-like (Major domain)"/>
    <property type="match status" value="1"/>
</dbReference>
<evidence type="ECO:0000256" key="3">
    <source>
        <dbReference type="ARBA" id="ARBA00022576"/>
    </source>
</evidence>
<dbReference type="InterPro" id="IPR051446">
    <property type="entry name" value="HTH_trans_reg/aminotransferase"/>
</dbReference>
<keyword evidence="4" id="KW-0663">Pyridoxal phosphate</keyword>
<keyword evidence="3" id="KW-0808">Transferase</keyword>
<organism evidence="9 10">
    <name type="scientific">Paenibacillus albilobatus</name>
    <dbReference type="NCBI Taxonomy" id="2716884"/>
    <lineage>
        <taxon>Bacteria</taxon>
        <taxon>Bacillati</taxon>
        <taxon>Bacillota</taxon>
        <taxon>Bacilli</taxon>
        <taxon>Bacillales</taxon>
        <taxon>Paenibacillaceae</taxon>
        <taxon>Paenibacillus</taxon>
    </lineage>
</organism>
<dbReference type="EMBL" id="BORQ01000004">
    <property type="protein sequence ID" value="GIO32574.1"/>
    <property type="molecule type" value="Genomic_DNA"/>
</dbReference>
<gene>
    <name evidence="9" type="ORF">J2TS6_37150</name>
</gene>
<dbReference type="PROSITE" id="PS50949">
    <property type="entry name" value="HTH_GNTR"/>
    <property type="match status" value="1"/>
</dbReference>
<dbReference type="SMART" id="SM00345">
    <property type="entry name" value="HTH_GNTR"/>
    <property type="match status" value="1"/>
</dbReference>
<evidence type="ECO:0000256" key="5">
    <source>
        <dbReference type="ARBA" id="ARBA00023015"/>
    </source>
</evidence>
<dbReference type="Gene3D" id="1.10.10.10">
    <property type="entry name" value="Winged helix-like DNA-binding domain superfamily/Winged helix DNA-binding domain"/>
    <property type="match status" value="1"/>
</dbReference>
<dbReference type="CDD" id="cd07377">
    <property type="entry name" value="WHTH_GntR"/>
    <property type="match status" value="1"/>
</dbReference>
<evidence type="ECO:0000313" key="9">
    <source>
        <dbReference type="EMBL" id="GIO32574.1"/>
    </source>
</evidence>
<dbReference type="InterPro" id="IPR004839">
    <property type="entry name" value="Aminotransferase_I/II_large"/>
</dbReference>
<dbReference type="GO" id="GO:0003677">
    <property type="term" value="F:DNA binding"/>
    <property type="evidence" value="ECO:0007669"/>
    <property type="project" value="UniProtKB-KW"/>
</dbReference>
<evidence type="ECO:0000256" key="6">
    <source>
        <dbReference type="ARBA" id="ARBA00023125"/>
    </source>
</evidence>
<evidence type="ECO:0000256" key="4">
    <source>
        <dbReference type="ARBA" id="ARBA00022898"/>
    </source>
</evidence>
<dbReference type="InterPro" id="IPR036388">
    <property type="entry name" value="WH-like_DNA-bd_sf"/>
</dbReference>
<keyword evidence="7" id="KW-0804">Transcription</keyword>
<evidence type="ECO:0000256" key="7">
    <source>
        <dbReference type="ARBA" id="ARBA00023163"/>
    </source>
</evidence>
<reference evidence="9" key="1">
    <citation type="submission" date="2021-03" db="EMBL/GenBank/DDBJ databases">
        <title>Antimicrobial resistance genes in bacteria isolated from Japanese honey, and their potential for conferring macrolide and lincosamide resistance in the American foulbrood pathogen Paenibacillus larvae.</title>
        <authorList>
            <person name="Okamoto M."/>
            <person name="Kumagai M."/>
            <person name="Kanamori H."/>
            <person name="Takamatsu D."/>
        </authorList>
    </citation>
    <scope>NUCLEOTIDE SEQUENCE</scope>
    <source>
        <strain evidence="9">J2TS6</strain>
    </source>
</reference>
<comment type="caution">
    <text evidence="9">The sequence shown here is derived from an EMBL/GenBank/DDBJ whole genome shotgun (WGS) entry which is preliminary data.</text>
</comment>
<keyword evidence="3" id="KW-0032">Aminotransferase</keyword>
<comment type="cofactor">
    <cofactor evidence="1">
        <name>pyridoxal 5'-phosphate</name>
        <dbReference type="ChEBI" id="CHEBI:597326"/>
    </cofactor>
</comment>
<keyword evidence="10" id="KW-1185">Reference proteome</keyword>
<name>A0A920CD77_9BACL</name>
<dbReference type="PANTHER" id="PTHR46577:SF1">
    <property type="entry name" value="HTH-TYPE TRANSCRIPTIONAL REGULATORY PROTEIN GABR"/>
    <property type="match status" value="1"/>
</dbReference>
<dbReference type="InterPro" id="IPR015421">
    <property type="entry name" value="PyrdxlP-dep_Trfase_major"/>
</dbReference>
<dbReference type="Pfam" id="PF00155">
    <property type="entry name" value="Aminotran_1_2"/>
    <property type="match status" value="1"/>
</dbReference>
<dbReference type="Pfam" id="PF00392">
    <property type="entry name" value="GntR"/>
    <property type="match status" value="1"/>
</dbReference>
<dbReference type="RefSeq" id="WP_160039454.1">
    <property type="nucleotide sequence ID" value="NZ_BORQ01000004.1"/>
</dbReference>
<protein>
    <submittedName>
        <fullName evidence="9">GntR family transcriptional regulator</fullName>
    </submittedName>
</protein>
<keyword evidence="5" id="KW-0805">Transcription regulation</keyword>
<dbReference type="SUPFAM" id="SSF46785">
    <property type="entry name" value="Winged helix' DNA-binding domain"/>
    <property type="match status" value="1"/>
</dbReference>
<dbReference type="GO" id="GO:0003700">
    <property type="term" value="F:DNA-binding transcription factor activity"/>
    <property type="evidence" value="ECO:0007669"/>
    <property type="project" value="InterPro"/>
</dbReference>
<dbReference type="InterPro" id="IPR036390">
    <property type="entry name" value="WH_DNA-bd_sf"/>
</dbReference>
<comment type="similarity">
    <text evidence="2">In the C-terminal section; belongs to the class-I pyridoxal-phosphate-dependent aminotransferase family.</text>
</comment>
<dbReference type="PANTHER" id="PTHR46577">
    <property type="entry name" value="HTH-TYPE TRANSCRIPTIONAL REGULATORY PROTEIN GABR"/>
    <property type="match status" value="1"/>
</dbReference>
<dbReference type="PRINTS" id="PR00035">
    <property type="entry name" value="HTHGNTR"/>
</dbReference>
<dbReference type="GO" id="GO:0030170">
    <property type="term" value="F:pyridoxal phosphate binding"/>
    <property type="evidence" value="ECO:0007669"/>
    <property type="project" value="InterPro"/>
</dbReference>
<evidence type="ECO:0000259" key="8">
    <source>
        <dbReference type="PROSITE" id="PS50949"/>
    </source>
</evidence>
<dbReference type="SUPFAM" id="SSF53383">
    <property type="entry name" value="PLP-dependent transferases"/>
    <property type="match status" value="1"/>
</dbReference>
<evidence type="ECO:0000313" key="10">
    <source>
        <dbReference type="Proteomes" id="UP000679779"/>
    </source>
</evidence>
<evidence type="ECO:0000256" key="1">
    <source>
        <dbReference type="ARBA" id="ARBA00001933"/>
    </source>
</evidence>
<dbReference type="AlphaFoldDB" id="A0A920CD77"/>
<dbReference type="InterPro" id="IPR015424">
    <property type="entry name" value="PyrdxlP-dep_Trfase"/>
</dbReference>
<proteinExistence type="inferred from homology"/>
<keyword evidence="6" id="KW-0238">DNA-binding</keyword>
<evidence type="ECO:0000256" key="2">
    <source>
        <dbReference type="ARBA" id="ARBA00005384"/>
    </source>
</evidence>
<dbReference type="GO" id="GO:0008483">
    <property type="term" value="F:transaminase activity"/>
    <property type="evidence" value="ECO:0007669"/>
    <property type="project" value="UniProtKB-KW"/>
</dbReference>
<dbReference type="CDD" id="cd00609">
    <property type="entry name" value="AAT_like"/>
    <property type="match status" value="1"/>
</dbReference>
<sequence>MRELLFHIDPESPVPRYVQVYRHLKNEIMQGRLLPDAKLPSIRNLAASLDLSRNTAQLAYEQLLAEGFIRSVNKKGYYVEPLPLNQTLPPNLHQVRAQAEEEAPADLIDFRLGAVDPEHFPIEKWRLLSNRALKDPSIYTYGDRQGDPLLRQSIADYLFQSRGVQATSAQMIVGSSTQQLMYLLGAILGGEFDSVGFEEPGYAGAKDVFRELSYHIEPVPVDPNGMHLPSLRQIKSRLLYVTPSHQFPLGMIMPIQHRLALLNWAEEHDGYIIEDDYDSEFRYKQKPVPAMFSLNNNERVIYVGTFSKALLPSVRIGYLILPHALLPRYENKKPLFEPCASGIHQRTLHYFMEEGYFGAHIKKMRSIYKNKMAAIKETVRKYAPPFVQVNDMTMGLHVILTIQTDQTEDELIKKAALRRLKVYKASMFYETPKNDGCVQLLLGFAGLAEEDIVRGLKMLLQEVL</sequence>
<accession>A0A920CD77</accession>
<feature type="domain" description="HTH gntR-type" evidence="8">
    <location>
        <begin position="14"/>
        <end position="82"/>
    </location>
</feature>